<dbReference type="RefSeq" id="WP_012778569.1">
    <property type="nucleotide sequence ID" value="NC_020549.1"/>
</dbReference>
<dbReference type="Pfam" id="PF03734">
    <property type="entry name" value="YkuD"/>
    <property type="match status" value="1"/>
</dbReference>
<feature type="domain" description="L,D-TPase catalytic" evidence="8">
    <location>
        <begin position="194"/>
        <end position="369"/>
    </location>
</feature>
<protein>
    <recommendedName>
        <fullName evidence="8">L,D-TPase catalytic domain-containing protein</fullName>
    </recommendedName>
</protein>
<dbReference type="InterPro" id="IPR038063">
    <property type="entry name" value="Transpep_catalytic_dom"/>
</dbReference>
<reference evidence="9 10" key="1">
    <citation type="journal article" date="2013" name="Genome Announc.">
        <title>Complete Genome Sequence of a Chinese Strain of 'Candidatus Liberibacter asiaticus'.</title>
        <authorList>
            <person name="Lin H."/>
            <person name="Han C.S."/>
            <person name="Liu B."/>
            <person name="Lou B."/>
            <person name="Bai X."/>
            <person name="Deng C."/>
            <person name="Civerolo E.L."/>
            <person name="Gupta G."/>
        </authorList>
    </citation>
    <scope>NUCLEOTIDE SEQUENCE [LARGE SCALE GENOMIC DNA]</scope>
    <source>
        <strain evidence="10">gxpsy</strain>
    </source>
</reference>
<feature type="active site" description="Proton donor/acceptor" evidence="7">
    <location>
        <position position="324"/>
    </location>
</feature>
<keyword evidence="10" id="KW-1185">Reference proteome</keyword>
<feature type="active site" description="Nucleophile" evidence="7">
    <location>
        <position position="343"/>
    </location>
</feature>
<evidence type="ECO:0000256" key="3">
    <source>
        <dbReference type="ARBA" id="ARBA00022679"/>
    </source>
</evidence>
<dbReference type="PANTHER" id="PTHR41533:SF1">
    <property type="entry name" value="L,D-TRANSPEPTIDASE YCBB-RELATED"/>
    <property type="match status" value="1"/>
</dbReference>
<name>A0ABM5NFE8_LIBAS</name>
<comment type="similarity">
    <text evidence="2">Belongs to the YkuD family.</text>
</comment>
<dbReference type="EMBL" id="CP004005">
    <property type="protein sequence ID" value="AGH16590.1"/>
    <property type="molecule type" value="Genomic_DNA"/>
</dbReference>
<sequence>MVGYLKINKILYCFFVYLILPMGLSLVEKPIHASVLDEIINESYHSIVNDRFDNFLARVDMGIDSDIPIISKETIAQTEKAIAFYQDILSRGGWPELPIRPLHLGNSSVSVQRLRERLIISGDLDPSKGLSVAFDAYVESAVKLFQMRHGLDPSGMVDSSTLEAMNVPVDLRIRQLQVNLMRIKKLLEQKMGLRYVLVNIPAASLEAVENGKVGLRSTVIVGRVDRQTPILHSRINRIMFNPYWVIPRSIIQKDMMALLRQDPQYLKDNNIHMIDEKGKEVFVEEVDWNSPEPPNFIFRQDPGKINAMASTKIEFYSRNNTYMHDTPEPILFNNVVRFETSGCVRVRNIIDLDVWLLKDTPTWSRYHIEEVVKTRKTTPVKLATEVPVHFVYISAWSPKDSIIQFRDDIYGLDNVHVGIIPLPEDHPIDSD</sequence>
<dbReference type="InterPro" id="IPR005490">
    <property type="entry name" value="LD_TPept_cat_dom"/>
</dbReference>
<evidence type="ECO:0000256" key="7">
    <source>
        <dbReference type="PROSITE-ProRule" id="PRU01373"/>
    </source>
</evidence>
<evidence type="ECO:0000256" key="5">
    <source>
        <dbReference type="ARBA" id="ARBA00022984"/>
    </source>
</evidence>
<evidence type="ECO:0000256" key="4">
    <source>
        <dbReference type="ARBA" id="ARBA00022960"/>
    </source>
</evidence>
<dbReference type="InterPro" id="IPR002477">
    <property type="entry name" value="Peptidoglycan-bd-like"/>
</dbReference>
<dbReference type="Pfam" id="PF01471">
    <property type="entry name" value="PG_binding_1"/>
    <property type="match status" value="1"/>
</dbReference>
<dbReference type="CDD" id="cd16913">
    <property type="entry name" value="YkuD_like"/>
    <property type="match status" value="1"/>
</dbReference>
<dbReference type="InterPro" id="IPR036365">
    <property type="entry name" value="PGBD-like_sf"/>
</dbReference>
<keyword evidence="5 7" id="KW-0573">Peptidoglycan synthesis</keyword>
<keyword evidence="4 7" id="KW-0133">Cell shape</keyword>
<evidence type="ECO:0000259" key="8">
    <source>
        <dbReference type="PROSITE" id="PS52029"/>
    </source>
</evidence>
<dbReference type="GeneID" id="93076590"/>
<evidence type="ECO:0000256" key="6">
    <source>
        <dbReference type="ARBA" id="ARBA00023316"/>
    </source>
</evidence>
<dbReference type="PROSITE" id="PS52029">
    <property type="entry name" value="LD_TPASE"/>
    <property type="match status" value="1"/>
</dbReference>
<organism evidence="9 10">
    <name type="scientific">Candidatus Liberibacter asiaticus str. gxpsy</name>
    <dbReference type="NCBI Taxonomy" id="1174529"/>
    <lineage>
        <taxon>Bacteria</taxon>
        <taxon>Pseudomonadati</taxon>
        <taxon>Pseudomonadota</taxon>
        <taxon>Alphaproteobacteria</taxon>
        <taxon>Hyphomicrobiales</taxon>
        <taxon>Rhizobiaceae</taxon>
        <taxon>Liberibacter</taxon>
    </lineage>
</organism>
<dbReference type="InterPro" id="IPR036366">
    <property type="entry name" value="PGBDSf"/>
</dbReference>
<dbReference type="SUPFAM" id="SSF141523">
    <property type="entry name" value="L,D-transpeptidase catalytic domain-like"/>
    <property type="match status" value="1"/>
</dbReference>
<comment type="pathway">
    <text evidence="1 7">Cell wall biogenesis; peptidoglycan biosynthesis.</text>
</comment>
<accession>A0ABM5NFE8</accession>
<evidence type="ECO:0000313" key="9">
    <source>
        <dbReference type="EMBL" id="AGH16590.1"/>
    </source>
</evidence>
<keyword evidence="3" id="KW-0808">Transferase</keyword>
<evidence type="ECO:0000256" key="1">
    <source>
        <dbReference type="ARBA" id="ARBA00004752"/>
    </source>
</evidence>
<dbReference type="InterPro" id="IPR052905">
    <property type="entry name" value="LD-transpeptidase_YkuD-like"/>
</dbReference>
<dbReference type="Gene3D" id="2.40.440.10">
    <property type="entry name" value="L,D-transpeptidase catalytic domain-like"/>
    <property type="match status" value="1"/>
</dbReference>
<proteinExistence type="inferred from homology"/>
<evidence type="ECO:0000256" key="2">
    <source>
        <dbReference type="ARBA" id="ARBA00005992"/>
    </source>
</evidence>
<evidence type="ECO:0000313" key="10">
    <source>
        <dbReference type="Proteomes" id="UP000011820"/>
    </source>
</evidence>
<keyword evidence="6 7" id="KW-0961">Cell wall biogenesis/degradation</keyword>
<gene>
    <name evidence="9" type="ORF">WSI_01090</name>
</gene>
<dbReference type="SUPFAM" id="SSF47090">
    <property type="entry name" value="PGBD-like"/>
    <property type="match status" value="1"/>
</dbReference>
<dbReference type="Gene3D" id="1.10.101.10">
    <property type="entry name" value="PGBD-like superfamily/PGBD"/>
    <property type="match status" value="1"/>
</dbReference>
<dbReference type="PANTHER" id="PTHR41533">
    <property type="entry name" value="L,D-TRANSPEPTIDASE HI_1667-RELATED"/>
    <property type="match status" value="1"/>
</dbReference>
<dbReference type="Proteomes" id="UP000011820">
    <property type="component" value="Chromosome"/>
</dbReference>